<organism evidence="6 7">
    <name type="scientific">[Emmonsia] crescens</name>
    <dbReference type="NCBI Taxonomy" id="73230"/>
    <lineage>
        <taxon>Eukaryota</taxon>
        <taxon>Fungi</taxon>
        <taxon>Dikarya</taxon>
        <taxon>Ascomycota</taxon>
        <taxon>Pezizomycotina</taxon>
        <taxon>Eurotiomycetes</taxon>
        <taxon>Eurotiomycetidae</taxon>
        <taxon>Onygenales</taxon>
        <taxon>Ajellomycetaceae</taxon>
        <taxon>Emergomyces</taxon>
    </lineage>
</organism>
<feature type="region of interest" description="Disordered" evidence="3">
    <location>
        <begin position="681"/>
        <end position="747"/>
    </location>
</feature>
<accession>A0A2B7ZCC4</accession>
<keyword evidence="7" id="KW-1185">Reference proteome</keyword>
<dbReference type="Pfam" id="PF00787">
    <property type="entry name" value="PX"/>
    <property type="match status" value="1"/>
</dbReference>
<keyword evidence="4" id="KW-0812">Transmembrane</keyword>
<evidence type="ECO:0000256" key="1">
    <source>
        <dbReference type="ARBA" id="ARBA00010883"/>
    </source>
</evidence>
<dbReference type="PANTHER" id="PTHR22775">
    <property type="entry name" value="SORTING NEXIN"/>
    <property type="match status" value="1"/>
</dbReference>
<name>A0A2B7ZCC4_9EURO</name>
<evidence type="ECO:0000256" key="3">
    <source>
        <dbReference type="SAM" id="MobiDB-lite"/>
    </source>
</evidence>
<feature type="compositionally biased region" description="Basic and acidic residues" evidence="3">
    <location>
        <begin position="1"/>
        <end position="10"/>
    </location>
</feature>
<evidence type="ECO:0000313" key="6">
    <source>
        <dbReference type="EMBL" id="PGH30652.1"/>
    </source>
</evidence>
<evidence type="ECO:0000256" key="2">
    <source>
        <dbReference type="SAM" id="Coils"/>
    </source>
</evidence>
<keyword evidence="4" id="KW-1133">Transmembrane helix</keyword>
<keyword evidence="4" id="KW-0472">Membrane</keyword>
<dbReference type="Proteomes" id="UP000226031">
    <property type="component" value="Unassembled WGS sequence"/>
</dbReference>
<dbReference type="STRING" id="73230.A0A2B7ZCC4"/>
<dbReference type="Pfam" id="PF08628">
    <property type="entry name" value="Nexin_C"/>
    <property type="match status" value="1"/>
</dbReference>
<keyword evidence="2" id="KW-0175">Coiled coil</keyword>
<feature type="domain" description="PXA" evidence="5">
    <location>
        <begin position="160"/>
        <end position="342"/>
    </location>
</feature>
<dbReference type="CDD" id="cd06093">
    <property type="entry name" value="PX_domain"/>
    <property type="match status" value="1"/>
</dbReference>
<feature type="coiled-coil region" evidence="2">
    <location>
        <begin position="391"/>
        <end position="418"/>
    </location>
</feature>
<sequence>MEESQPKETTDASASIGDSIPSGPRDSVECTVEATSTFHSMAVQSPLLDQCLQFLSSANHATLAALGGVILAATYLFLGRLSLVLFGVFAGVGLHASWEGYKESGDESVKSDLSIRRRELGIEVANRLLSWDESRTADKPSKQTSLADISTTELDYSDFQPATAAALNTLTDAIIRDYVRWWYGPILSSEQTFPQSCRSSLTRFIISISSHLSRKRPADIFLHFVTNASSIVVVFLNELSSALESASTTPISTADAIFSYLNEYPESNLANVLSTKQQRAKLRLVASDILQTFLEPALYKCEPVKVFLREVFSGVILESIIDNCSKPEWINGWIVQLLEEGETELMNVIDIGVDRARKDQLEAFATRSLADNSNIPEDSMNEEIAIENSRMNQENQGLTKAQIEMQEAVREAKRLSAMIAVDGRRNDEQPPMIGTDGDSDIGLDSISSKTSDLEATATRSDGNWNSNVTTRSEVSRSSNELGDVRNSINELRSKQKGSIHMILLGASVSIFDDTIANDKGKMRVKPTDDYLLQIEPASSRHPGWVIARKYSDFEVLHEVLRRISVVSGVSDFIEQHKELPTWKGQYKSDLRQSLERYLQHALGFERLAGCEAMKRFLEKERGGATSSPNGNGKGGFSFPSQAVFENMGKGVLEVLSNAPKGVAGGGKAVLEGVTGVFGAGSSIGKRSVDWPPRDRMDPKLRMSPSDFFNRPRISQNARETEGAHSPSRSDTEYHIPPDSSSSENGSDKSLAYVTHNQEEDSALKVPFVDQISRSIATEHIGENQDNGPIASEEHPHETKTVSYCLTGQATNVEGNRAIKSEPDIESPKSQFKPGSNEARVLSLSEEETGVAVELLFAVINELYALSSAWGIRKKLLNAAKSFLLRPGNPNIEAIRLLVQESLIESNASDDALATHITVLRQNALPTEDELKSWPPPLTDDEKKELRIKARKLLVTRGMPQALTSIMGNAATAEALGHVFDSLQVKSVARGFIFALMLQALKAVIQ</sequence>
<dbReference type="InterPro" id="IPR001683">
    <property type="entry name" value="PX_dom"/>
</dbReference>
<dbReference type="InterPro" id="IPR013937">
    <property type="entry name" value="Sorting_nexin_C"/>
</dbReference>
<evidence type="ECO:0000313" key="7">
    <source>
        <dbReference type="Proteomes" id="UP000226031"/>
    </source>
</evidence>
<dbReference type="EMBL" id="PDND01000161">
    <property type="protein sequence ID" value="PGH30652.1"/>
    <property type="molecule type" value="Genomic_DNA"/>
</dbReference>
<feature type="region of interest" description="Disordered" evidence="3">
    <location>
        <begin position="453"/>
        <end position="478"/>
    </location>
</feature>
<feature type="transmembrane region" description="Helical" evidence="4">
    <location>
        <begin position="63"/>
        <end position="92"/>
    </location>
</feature>
<feature type="region of interest" description="Disordered" evidence="3">
    <location>
        <begin position="1"/>
        <end position="27"/>
    </location>
</feature>
<dbReference type="Pfam" id="PF02194">
    <property type="entry name" value="PXA"/>
    <property type="match status" value="1"/>
</dbReference>
<feature type="compositionally biased region" description="Basic and acidic residues" evidence="3">
    <location>
        <begin position="718"/>
        <end position="735"/>
    </location>
</feature>
<feature type="compositionally biased region" description="Basic and acidic residues" evidence="3">
    <location>
        <begin position="686"/>
        <end position="700"/>
    </location>
</feature>
<dbReference type="PROSITE" id="PS51207">
    <property type="entry name" value="PXA"/>
    <property type="match status" value="1"/>
</dbReference>
<dbReference type="GO" id="GO:0035091">
    <property type="term" value="F:phosphatidylinositol binding"/>
    <property type="evidence" value="ECO:0007669"/>
    <property type="project" value="InterPro"/>
</dbReference>
<dbReference type="InterPro" id="IPR036871">
    <property type="entry name" value="PX_dom_sf"/>
</dbReference>
<dbReference type="SMART" id="SM00313">
    <property type="entry name" value="PXA"/>
    <property type="match status" value="1"/>
</dbReference>
<dbReference type="AlphaFoldDB" id="A0A2B7ZCC4"/>
<evidence type="ECO:0000259" key="5">
    <source>
        <dbReference type="PROSITE" id="PS51207"/>
    </source>
</evidence>
<protein>
    <recommendedName>
        <fullName evidence="5">PXA domain-containing protein</fullName>
    </recommendedName>
</protein>
<gene>
    <name evidence="6" type="ORF">GX50_06561</name>
</gene>
<comment type="caution">
    <text evidence="6">The sequence shown here is derived from an EMBL/GenBank/DDBJ whole genome shotgun (WGS) entry which is preliminary data.</text>
</comment>
<dbReference type="VEuPathDB" id="FungiDB:EMCG_04867"/>
<proteinExistence type="inferred from homology"/>
<reference evidence="6 7" key="1">
    <citation type="submission" date="2017-10" db="EMBL/GenBank/DDBJ databases">
        <title>Comparative genomics in systemic dimorphic fungi from Ajellomycetaceae.</title>
        <authorList>
            <person name="Munoz J.F."/>
            <person name="Mcewen J.G."/>
            <person name="Clay O.K."/>
            <person name="Cuomo C.A."/>
        </authorList>
    </citation>
    <scope>NUCLEOTIDE SEQUENCE [LARGE SCALE GENOMIC DNA]</scope>
    <source>
        <strain evidence="6 7">UAMH4076</strain>
    </source>
</reference>
<dbReference type="InterPro" id="IPR003114">
    <property type="entry name" value="Phox_assoc"/>
</dbReference>
<comment type="similarity">
    <text evidence="1">Belongs to the sorting nexin family.</text>
</comment>
<dbReference type="Gene3D" id="3.30.1520.10">
    <property type="entry name" value="Phox-like domain"/>
    <property type="match status" value="1"/>
</dbReference>
<feature type="compositionally biased region" description="Polar residues" evidence="3">
    <location>
        <begin position="457"/>
        <end position="478"/>
    </location>
</feature>
<dbReference type="SUPFAM" id="SSF64268">
    <property type="entry name" value="PX domain"/>
    <property type="match status" value="1"/>
</dbReference>
<dbReference type="PANTHER" id="PTHR22775:SF47">
    <property type="entry name" value="MEIOTICALLY UP-REGULATED GENE 122 PROTEIN"/>
    <property type="match status" value="1"/>
</dbReference>
<evidence type="ECO:0000256" key="4">
    <source>
        <dbReference type="SAM" id="Phobius"/>
    </source>
</evidence>